<feature type="compositionally biased region" description="Low complexity" evidence="1">
    <location>
        <begin position="36"/>
        <end position="51"/>
    </location>
</feature>
<sequence length="293" mass="33412">MAESMMKTVSLSDSGVMLPTATSASTVSQAPTTQLTTSAPSASIPTSLKPSSSKKKSLKRKAHQASSVKVRGPSAADLLVLEWVEQNEKDNLHGISNEEALTKLNYIREVKKKTAEELMELELEEFVQGEFYDDPLPGLNQVKKLIKRRPKESRMEYKFETPWENVTIVVPFQEDLRPRIWRSEKNIKKIDEHELRGLEHLKGTAASGHIWMLRNMSADQNDPFGHRERLKKHSDSMIIGIKSVEIHNCGSVRYPVIEFERQNGVIQRVSEVDLYHVVLKDLIQLLFEYIPKH</sequence>
<gene>
    <name evidence="2" type="ORF">CEURO_LOCUS14878</name>
</gene>
<accession>A0A9P0ZHD0</accession>
<name>A0A9P0ZHD0_CUSEU</name>
<evidence type="ECO:0000313" key="3">
    <source>
        <dbReference type="Proteomes" id="UP001152484"/>
    </source>
</evidence>
<dbReference type="Proteomes" id="UP001152484">
    <property type="component" value="Unassembled WGS sequence"/>
</dbReference>
<keyword evidence="3" id="KW-1185">Reference proteome</keyword>
<protein>
    <submittedName>
        <fullName evidence="2">Uncharacterized protein</fullName>
    </submittedName>
</protein>
<dbReference type="AlphaFoldDB" id="A0A9P0ZHD0"/>
<comment type="caution">
    <text evidence="2">The sequence shown here is derived from an EMBL/GenBank/DDBJ whole genome shotgun (WGS) entry which is preliminary data.</text>
</comment>
<dbReference type="OrthoDB" id="10644200at2759"/>
<evidence type="ECO:0000313" key="2">
    <source>
        <dbReference type="EMBL" id="CAH9100311.1"/>
    </source>
</evidence>
<reference evidence="2" key="1">
    <citation type="submission" date="2022-07" db="EMBL/GenBank/DDBJ databases">
        <authorList>
            <person name="Macas J."/>
            <person name="Novak P."/>
            <person name="Neumann P."/>
        </authorList>
    </citation>
    <scope>NUCLEOTIDE SEQUENCE</scope>
</reference>
<feature type="compositionally biased region" description="Basic residues" evidence="1">
    <location>
        <begin position="52"/>
        <end position="63"/>
    </location>
</feature>
<feature type="region of interest" description="Disordered" evidence="1">
    <location>
        <begin position="22"/>
        <end position="69"/>
    </location>
</feature>
<evidence type="ECO:0000256" key="1">
    <source>
        <dbReference type="SAM" id="MobiDB-lite"/>
    </source>
</evidence>
<proteinExistence type="predicted"/>
<dbReference type="EMBL" id="CAMAPE010000038">
    <property type="protein sequence ID" value="CAH9100311.1"/>
    <property type="molecule type" value="Genomic_DNA"/>
</dbReference>
<organism evidence="2 3">
    <name type="scientific">Cuscuta europaea</name>
    <name type="common">European dodder</name>
    <dbReference type="NCBI Taxonomy" id="41803"/>
    <lineage>
        <taxon>Eukaryota</taxon>
        <taxon>Viridiplantae</taxon>
        <taxon>Streptophyta</taxon>
        <taxon>Embryophyta</taxon>
        <taxon>Tracheophyta</taxon>
        <taxon>Spermatophyta</taxon>
        <taxon>Magnoliopsida</taxon>
        <taxon>eudicotyledons</taxon>
        <taxon>Gunneridae</taxon>
        <taxon>Pentapetalae</taxon>
        <taxon>asterids</taxon>
        <taxon>lamiids</taxon>
        <taxon>Solanales</taxon>
        <taxon>Convolvulaceae</taxon>
        <taxon>Cuscuteae</taxon>
        <taxon>Cuscuta</taxon>
        <taxon>Cuscuta subgen. Cuscuta</taxon>
    </lineage>
</organism>
<feature type="compositionally biased region" description="Polar residues" evidence="1">
    <location>
        <begin position="22"/>
        <end position="35"/>
    </location>
</feature>